<dbReference type="GO" id="GO:0000155">
    <property type="term" value="F:phosphorelay sensor kinase activity"/>
    <property type="evidence" value="ECO:0007669"/>
    <property type="project" value="InterPro"/>
</dbReference>
<dbReference type="Proteomes" id="UP000198923">
    <property type="component" value="Unassembled WGS sequence"/>
</dbReference>
<evidence type="ECO:0000313" key="13">
    <source>
        <dbReference type="EMBL" id="SDG35727.1"/>
    </source>
</evidence>
<dbReference type="InterPro" id="IPR003661">
    <property type="entry name" value="HisK_dim/P_dom"/>
</dbReference>
<dbReference type="Gene3D" id="3.30.565.10">
    <property type="entry name" value="Histidine kinase-like ATPase, C-terminal domain"/>
    <property type="match status" value="1"/>
</dbReference>
<protein>
    <recommendedName>
        <fullName evidence="3">histidine kinase</fullName>
        <ecNumber evidence="3">2.7.13.3</ecNumber>
    </recommendedName>
</protein>
<dbReference type="PANTHER" id="PTHR45436:SF5">
    <property type="entry name" value="SENSOR HISTIDINE KINASE TRCS"/>
    <property type="match status" value="1"/>
</dbReference>
<dbReference type="PROSITE" id="PS50885">
    <property type="entry name" value="HAMP"/>
    <property type="match status" value="1"/>
</dbReference>
<dbReference type="SMART" id="SM00387">
    <property type="entry name" value="HATPase_c"/>
    <property type="match status" value="1"/>
</dbReference>
<keyword evidence="6" id="KW-0812">Transmembrane</keyword>
<evidence type="ECO:0000256" key="4">
    <source>
        <dbReference type="ARBA" id="ARBA00022553"/>
    </source>
</evidence>
<dbReference type="InterPro" id="IPR036097">
    <property type="entry name" value="HisK_dim/P_sf"/>
</dbReference>
<dbReference type="SUPFAM" id="SSF55874">
    <property type="entry name" value="ATPase domain of HSP90 chaperone/DNA topoisomerase II/histidine kinase"/>
    <property type="match status" value="1"/>
</dbReference>
<dbReference type="AlphaFoldDB" id="A0A1G7TK67"/>
<keyword evidence="14" id="KW-1185">Reference proteome</keyword>
<sequence length="456" mass="49426">MFARYTWSVRARLTLVSTVIVGVLCLSAAVLATLAVHTIITEQTADRVAATTRRIALQVERYGLARQFNPTPVEQVTLVQIQNSKDEVVRASAPLLGRPPLTTVDPTLTDSRATIETCRSPAYPGTCLIIVGFKVYAPDGEWTVYAADKAPPLYVGPGFLASLLGACALITGLTALGISRTVAKALAPVEDISSELADITSTDLGRRVPTPAYKDEIGHLATTVNHTLDRLQATVEQQRRFASDASHDLRSPITAMRAQVEESLLHPDDVDWPDTAGALLGSLDRLQAIVTDLLMLSRLDAGIPGQRDPVNLTEIVTAELDQRPTRRIEIVRDLQPDVWVTGDKLRLLRMLTNLLDNAERHAVAQARVSVAADGETAILEVLDDGAGIDPEHRETVFLRFTRLDAARNRDAGGTGLGLPIAREIAEAHGGILTVEDSTAGARFIVRLPLRRHNGRQ</sequence>
<keyword evidence="7 13" id="KW-0418">Kinase</keyword>
<keyword evidence="9" id="KW-0902">Two-component regulatory system</keyword>
<dbReference type="Gene3D" id="6.10.340.10">
    <property type="match status" value="1"/>
</dbReference>
<accession>A0A1G7TK67</accession>
<dbReference type="Gene3D" id="1.10.287.130">
    <property type="match status" value="1"/>
</dbReference>
<evidence type="ECO:0000259" key="12">
    <source>
        <dbReference type="PROSITE" id="PS50885"/>
    </source>
</evidence>
<dbReference type="InterPro" id="IPR050428">
    <property type="entry name" value="TCS_sensor_his_kinase"/>
</dbReference>
<keyword evidence="4" id="KW-0597">Phosphoprotein</keyword>
<dbReference type="CDD" id="cd00082">
    <property type="entry name" value="HisKA"/>
    <property type="match status" value="1"/>
</dbReference>
<comment type="subcellular location">
    <subcellularLocation>
        <location evidence="2">Cell membrane</location>
    </subcellularLocation>
</comment>
<name>A0A1G7TK67_9ACTN</name>
<dbReference type="CDD" id="cd06225">
    <property type="entry name" value="HAMP"/>
    <property type="match status" value="1"/>
</dbReference>
<evidence type="ECO:0000259" key="11">
    <source>
        <dbReference type="PROSITE" id="PS50109"/>
    </source>
</evidence>
<keyword evidence="5" id="KW-0808">Transferase</keyword>
<dbReference type="InterPro" id="IPR036890">
    <property type="entry name" value="HATPase_C_sf"/>
</dbReference>
<organism evidence="13 14">
    <name type="scientific">Sinosporangium album</name>
    <dbReference type="NCBI Taxonomy" id="504805"/>
    <lineage>
        <taxon>Bacteria</taxon>
        <taxon>Bacillati</taxon>
        <taxon>Actinomycetota</taxon>
        <taxon>Actinomycetes</taxon>
        <taxon>Streptosporangiales</taxon>
        <taxon>Streptosporangiaceae</taxon>
        <taxon>Sinosporangium</taxon>
    </lineage>
</organism>
<dbReference type="InterPro" id="IPR004358">
    <property type="entry name" value="Sig_transdc_His_kin-like_C"/>
</dbReference>
<dbReference type="SMART" id="SM00304">
    <property type="entry name" value="HAMP"/>
    <property type="match status" value="1"/>
</dbReference>
<dbReference type="STRING" id="504805.SAMN05421505_103313"/>
<dbReference type="PRINTS" id="PR00344">
    <property type="entry name" value="BCTRLSENSOR"/>
</dbReference>
<dbReference type="EMBL" id="FNCN01000003">
    <property type="protein sequence ID" value="SDG35727.1"/>
    <property type="molecule type" value="Genomic_DNA"/>
</dbReference>
<reference evidence="13 14" key="1">
    <citation type="submission" date="2016-10" db="EMBL/GenBank/DDBJ databases">
        <authorList>
            <person name="de Groot N.N."/>
        </authorList>
    </citation>
    <scope>NUCLEOTIDE SEQUENCE [LARGE SCALE GENOMIC DNA]</scope>
    <source>
        <strain evidence="13 14">CPCC 201354</strain>
    </source>
</reference>
<evidence type="ECO:0000256" key="7">
    <source>
        <dbReference type="ARBA" id="ARBA00022777"/>
    </source>
</evidence>
<keyword evidence="8" id="KW-1133">Transmembrane helix</keyword>
<dbReference type="GO" id="GO:0005886">
    <property type="term" value="C:plasma membrane"/>
    <property type="evidence" value="ECO:0007669"/>
    <property type="project" value="UniProtKB-SubCell"/>
</dbReference>
<evidence type="ECO:0000313" key="14">
    <source>
        <dbReference type="Proteomes" id="UP000198923"/>
    </source>
</evidence>
<dbReference type="PANTHER" id="PTHR45436">
    <property type="entry name" value="SENSOR HISTIDINE KINASE YKOH"/>
    <property type="match status" value="1"/>
</dbReference>
<dbReference type="InterPro" id="IPR005467">
    <property type="entry name" value="His_kinase_dom"/>
</dbReference>
<dbReference type="Pfam" id="PF02518">
    <property type="entry name" value="HATPase_c"/>
    <property type="match status" value="1"/>
</dbReference>
<evidence type="ECO:0000256" key="8">
    <source>
        <dbReference type="ARBA" id="ARBA00022989"/>
    </source>
</evidence>
<evidence type="ECO:0000256" key="1">
    <source>
        <dbReference type="ARBA" id="ARBA00000085"/>
    </source>
</evidence>
<feature type="domain" description="Histidine kinase" evidence="11">
    <location>
        <begin position="244"/>
        <end position="451"/>
    </location>
</feature>
<dbReference type="CDD" id="cd00075">
    <property type="entry name" value="HATPase"/>
    <property type="match status" value="1"/>
</dbReference>
<proteinExistence type="predicted"/>
<evidence type="ECO:0000256" key="5">
    <source>
        <dbReference type="ARBA" id="ARBA00022679"/>
    </source>
</evidence>
<dbReference type="InterPro" id="IPR003594">
    <property type="entry name" value="HATPase_dom"/>
</dbReference>
<evidence type="ECO:0000256" key="9">
    <source>
        <dbReference type="ARBA" id="ARBA00023012"/>
    </source>
</evidence>
<dbReference type="InterPro" id="IPR003660">
    <property type="entry name" value="HAMP_dom"/>
</dbReference>
<evidence type="ECO:0000256" key="10">
    <source>
        <dbReference type="ARBA" id="ARBA00023136"/>
    </source>
</evidence>
<dbReference type="SUPFAM" id="SSF158472">
    <property type="entry name" value="HAMP domain-like"/>
    <property type="match status" value="1"/>
</dbReference>
<gene>
    <name evidence="13" type="ORF">SAMN05421505_103313</name>
</gene>
<dbReference type="PROSITE" id="PS50109">
    <property type="entry name" value="HIS_KIN"/>
    <property type="match status" value="1"/>
</dbReference>
<evidence type="ECO:0000256" key="6">
    <source>
        <dbReference type="ARBA" id="ARBA00022692"/>
    </source>
</evidence>
<feature type="domain" description="HAMP" evidence="12">
    <location>
        <begin position="183"/>
        <end position="236"/>
    </location>
</feature>
<dbReference type="EC" id="2.7.13.3" evidence="3"/>
<evidence type="ECO:0000256" key="3">
    <source>
        <dbReference type="ARBA" id="ARBA00012438"/>
    </source>
</evidence>
<comment type="catalytic activity">
    <reaction evidence="1">
        <text>ATP + protein L-histidine = ADP + protein N-phospho-L-histidine.</text>
        <dbReference type="EC" id="2.7.13.3"/>
    </reaction>
</comment>
<keyword evidence="10" id="KW-0472">Membrane</keyword>
<dbReference type="RefSeq" id="WP_093168653.1">
    <property type="nucleotide sequence ID" value="NZ_FNCN01000003.1"/>
</dbReference>
<dbReference type="Pfam" id="PF00672">
    <property type="entry name" value="HAMP"/>
    <property type="match status" value="1"/>
</dbReference>
<evidence type="ECO:0000256" key="2">
    <source>
        <dbReference type="ARBA" id="ARBA00004236"/>
    </source>
</evidence>
<dbReference type="SMART" id="SM00388">
    <property type="entry name" value="HisKA"/>
    <property type="match status" value="1"/>
</dbReference>
<dbReference type="SUPFAM" id="SSF47384">
    <property type="entry name" value="Homodimeric domain of signal transducing histidine kinase"/>
    <property type="match status" value="1"/>
</dbReference>
<dbReference type="Pfam" id="PF00512">
    <property type="entry name" value="HisKA"/>
    <property type="match status" value="1"/>
</dbReference>
<dbReference type="OrthoDB" id="9786919at2"/>